<dbReference type="Proteomes" id="UP001146120">
    <property type="component" value="Unassembled WGS sequence"/>
</dbReference>
<evidence type="ECO:0000313" key="3">
    <source>
        <dbReference type="Proteomes" id="UP001146120"/>
    </source>
</evidence>
<evidence type="ECO:0000256" key="1">
    <source>
        <dbReference type="SAM" id="Phobius"/>
    </source>
</evidence>
<keyword evidence="1" id="KW-0812">Transmembrane</keyword>
<feature type="transmembrane region" description="Helical" evidence="1">
    <location>
        <begin position="131"/>
        <end position="150"/>
    </location>
</feature>
<keyword evidence="1" id="KW-1133">Transmembrane helix</keyword>
<dbReference type="Gene3D" id="1.20.1250.20">
    <property type="entry name" value="MFS general substrate transporter like domains"/>
    <property type="match status" value="2"/>
</dbReference>
<dbReference type="PANTHER" id="PTHR23525:SF1">
    <property type="entry name" value="NODULIN-LIKE DOMAIN-CONTAINING PROTEIN"/>
    <property type="match status" value="1"/>
</dbReference>
<dbReference type="AlphaFoldDB" id="A0AAV2YV36"/>
<keyword evidence="3" id="KW-1185">Reference proteome</keyword>
<dbReference type="SUPFAM" id="SSF103473">
    <property type="entry name" value="MFS general substrate transporter"/>
    <property type="match status" value="2"/>
</dbReference>
<accession>A0AAV2YV36</accession>
<proteinExistence type="predicted"/>
<reference evidence="2" key="2">
    <citation type="journal article" date="2023" name="Microbiol Resour">
        <title>Decontamination and Annotation of the Draft Genome Sequence of the Oomycete Lagenidium giganteum ARSEF 373.</title>
        <authorList>
            <person name="Morgan W.R."/>
            <person name="Tartar A."/>
        </authorList>
    </citation>
    <scope>NUCLEOTIDE SEQUENCE</scope>
    <source>
        <strain evidence="2">ARSEF 373</strain>
    </source>
</reference>
<gene>
    <name evidence="2" type="ORF">N0F65_005642</name>
</gene>
<protein>
    <submittedName>
        <fullName evidence="2">Uncharacterized protein</fullName>
    </submittedName>
</protein>
<dbReference type="InterPro" id="IPR011701">
    <property type="entry name" value="MFS"/>
</dbReference>
<feature type="transmembrane region" description="Helical" evidence="1">
    <location>
        <begin position="281"/>
        <end position="299"/>
    </location>
</feature>
<organism evidence="2 3">
    <name type="scientific">Lagenidium giganteum</name>
    <dbReference type="NCBI Taxonomy" id="4803"/>
    <lineage>
        <taxon>Eukaryota</taxon>
        <taxon>Sar</taxon>
        <taxon>Stramenopiles</taxon>
        <taxon>Oomycota</taxon>
        <taxon>Peronosporomycetes</taxon>
        <taxon>Pythiales</taxon>
        <taxon>Pythiaceae</taxon>
    </lineage>
</organism>
<dbReference type="InterPro" id="IPR036259">
    <property type="entry name" value="MFS_trans_sf"/>
</dbReference>
<comment type="caution">
    <text evidence="2">The sequence shown here is derived from an EMBL/GenBank/DDBJ whole genome shotgun (WGS) entry which is preliminary data.</text>
</comment>
<dbReference type="Pfam" id="PF07690">
    <property type="entry name" value="MFS_1"/>
    <property type="match status" value="1"/>
</dbReference>
<keyword evidence="1" id="KW-0472">Membrane</keyword>
<dbReference type="EMBL" id="DAKRPA010000114">
    <property type="protein sequence ID" value="DAZ98176.1"/>
    <property type="molecule type" value="Genomic_DNA"/>
</dbReference>
<evidence type="ECO:0000313" key="2">
    <source>
        <dbReference type="EMBL" id="DAZ98176.1"/>
    </source>
</evidence>
<name>A0AAV2YV36_9STRA</name>
<feature type="transmembrane region" description="Helical" evidence="1">
    <location>
        <begin position="100"/>
        <end position="119"/>
    </location>
</feature>
<reference evidence="2" key="1">
    <citation type="submission" date="2022-11" db="EMBL/GenBank/DDBJ databases">
        <authorList>
            <person name="Morgan W.R."/>
            <person name="Tartar A."/>
        </authorList>
    </citation>
    <scope>NUCLEOTIDE SEQUENCE</scope>
    <source>
        <strain evidence="2">ARSEF 373</strain>
    </source>
</reference>
<sequence length="404" mass="44825">MRIIRKIQGVSEMVFSFPAALVADNHLRRDTCLRAAGAFGFVCVVVLTYAFNSGQLYMLYAADAVLGMFLAAHTPPLEALFIDSIPFGERTAPLLTKNSIMYAAMATMGPILSIIGFLWFGNTWKLPQLDVMMYVGIVFLTVACAVLFFCQDQRNGVGDGHGDPVDTTTPLRTPTMVGTEVVDVTFDESDARRDEAQQTKQLFPLLGLQELESEDVVVVTTLCGWLSEKHVPWLLYLSDIITYQADGITINFLTVFLMKEYGLPPIQVEIAARYGRVVTMVSFRALNIIVALLMCYVPWLPLVILLLLLRVGITCSVTPLSLSLLMDSIPENERAKWNAFDSVARFFFAESTIVGGYLIDHFGSYRVCFADPPSLCGVVVVTKWRVQMKIQSVQHTAHLPVPNS</sequence>
<feature type="transmembrane region" description="Helical" evidence="1">
    <location>
        <begin position="32"/>
        <end position="51"/>
    </location>
</feature>
<dbReference type="PANTHER" id="PTHR23525">
    <property type="entry name" value="TRANSPORTER, PUTATIVE-RELATED"/>
    <property type="match status" value="1"/>
</dbReference>
<feature type="transmembrane region" description="Helical" evidence="1">
    <location>
        <begin position="57"/>
        <end position="80"/>
    </location>
</feature>
<dbReference type="GO" id="GO:0022857">
    <property type="term" value="F:transmembrane transporter activity"/>
    <property type="evidence" value="ECO:0007669"/>
    <property type="project" value="InterPro"/>
</dbReference>